<keyword evidence="1" id="KW-0472">Membrane</keyword>
<dbReference type="InterPro" id="IPR012902">
    <property type="entry name" value="N_methyl_site"/>
</dbReference>
<dbReference type="NCBIfam" id="TIGR02532">
    <property type="entry name" value="IV_pilin_GFxxxE"/>
    <property type="match status" value="1"/>
</dbReference>
<organism evidence="2 3">
    <name type="scientific">Massilia eurypsychrophila</name>
    <dbReference type="NCBI Taxonomy" id="1485217"/>
    <lineage>
        <taxon>Bacteria</taxon>
        <taxon>Pseudomonadati</taxon>
        <taxon>Pseudomonadota</taxon>
        <taxon>Betaproteobacteria</taxon>
        <taxon>Burkholderiales</taxon>
        <taxon>Oxalobacteraceae</taxon>
        <taxon>Telluria group</taxon>
        <taxon>Massilia</taxon>
    </lineage>
</organism>
<dbReference type="InterPro" id="IPR031982">
    <property type="entry name" value="PilE-like"/>
</dbReference>
<proteinExistence type="predicted"/>
<comment type="caution">
    <text evidence="2">The sequence shown here is derived from an EMBL/GenBank/DDBJ whole genome shotgun (WGS) entry which is preliminary data.</text>
</comment>
<dbReference type="Gene3D" id="3.30.700.10">
    <property type="entry name" value="Glycoprotein, Type 4 Pilin"/>
    <property type="match status" value="1"/>
</dbReference>
<keyword evidence="1" id="KW-1133">Transmembrane helix</keyword>
<protein>
    <submittedName>
        <fullName evidence="2">Pilus assembly protein PilE</fullName>
    </submittedName>
</protein>
<dbReference type="PROSITE" id="PS00409">
    <property type="entry name" value="PROKAR_NTER_METHYL"/>
    <property type="match status" value="1"/>
</dbReference>
<dbReference type="RefSeq" id="WP_099788684.1">
    <property type="nucleotide sequence ID" value="NZ_JBHLYV010000004.1"/>
</dbReference>
<evidence type="ECO:0000313" key="2">
    <source>
        <dbReference type="EMBL" id="PIL44622.1"/>
    </source>
</evidence>
<name>A0A2G8TF00_9BURK</name>
<dbReference type="EMBL" id="PDOC01000006">
    <property type="protein sequence ID" value="PIL44622.1"/>
    <property type="molecule type" value="Genomic_DNA"/>
</dbReference>
<dbReference type="Pfam" id="PF16732">
    <property type="entry name" value="ComP_DUS"/>
    <property type="match status" value="1"/>
</dbReference>
<gene>
    <name evidence="2" type="ORF">CR105_11920</name>
</gene>
<dbReference type="InterPro" id="IPR045584">
    <property type="entry name" value="Pilin-like"/>
</dbReference>
<dbReference type="AlphaFoldDB" id="A0A2G8TF00"/>
<keyword evidence="3" id="KW-1185">Reference proteome</keyword>
<dbReference type="Proteomes" id="UP000230390">
    <property type="component" value="Unassembled WGS sequence"/>
</dbReference>
<feature type="transmembrane region" description="Helical" evidence="1">
    <location>
        <begin position="6"/>
        <end position="30"/>
    </location>
</feature>
<accession>A0A2G8TF00</accession>
<dbReference type="OrthoDB" id="8592370at2"/>
<reference evidence="2 3" key="1">
    <citation type="submission" date="2017-10" db="EMBL/GenBank/DDBJ databases">
        <title>Massilia psychrophilum sp. nov., a novel purple-pigmented bacterium isolated from Tianshan glacier, Xinjiang Municipality, China.</title>
        <authorList>
            <person name="Wang H."/>
        </authorList>
    </citation>
    <scope>NUCLEOTIDE SEQUENCE [LARGE SCALE GENOMIC DNA]</scope>
    <source>
        <strain evidence="2 3">JCM 30074</strain>
    </source>
</reference>
<dbReference type="Pfam" id="PF07963">
    <property type="entry name" value="N_methyl"/>
    <property type="match status" value="1"/>
</dbReference>
<keyword evidence="1" id="KW-0812">Transmembrane</keyword>
<dbReference type="SUPFAM" id="SSF54523">
    <property type="entry name" value="Pili subunits"/>
    <property type="match status" value="1"/>
</dbReference>
<dbReference type="GO" id="GO:0043683">
    <property type="term" value="P:type IV pilus assembly"/>
    <property type="evidence" value="ECO:0007669"/>
    <property type="project" value="InterPro"/>
</dbReference>
<evidence type="ECO:0000313" key="3">
    <source>
        <dbReference type="Proteomes" id="UP000230390"/>
    </source>
</evidence>
<sequence length="149" mass="16136">MKPERGFTLVEVLVVLAIVVILAAIAYPSYAGFVTKTRRLEGQIALIETIQQQERFYTRANTYIGFSSESSDAQEKRFKWYSGGAAAGSAYELSARACPGRELSQCVEVLATPGTAKVDANFRDADCETLTLNSAGERSASGPSGRCWP</sequence>
<evidence type="ECO:0000256" key="1">
    <source>
        <dbReference type="SAM" id="Phobius"/>
    </source>
</evidence>